<evidence type="ECO:0000256" key="1">
    <source>
        <dbReference type="SAM" id="Phobius"/>
    </source>
</evidence>
<sequence>MGKSYTIDAYFKRKTNKGSRSQANNSSTLHPFPSRLEYSPLHFVKLVTLFKTIMVIEMVEEILLLKCDLEHVLLAPYNFNVAKNILENAPRNAQYISPNIQKEILYIFNKRVHVAILIKMGTCSIEIFYLIHVIDTSSLTPKKEILKVFFLIIILIFKIFVVKNMVELTT</sequence>
<keyword evidence="1" id="KW-0812">Transmembrane</keyword>
<feature type="transmembrane region" description="Helical" evidence="1">
    <location>
        <begin position="112"/>
        <end position="134"/>
    </location>
</feature>
<proteinExistence type="predicted"/>
<feature type="transmembrane region" description="Helical" evidence="1">
    <location>
        <begin position="146"/>
        <end position="166"/>
    </location>
</feature>
<reference evidence="3" key="1">
    <citation type="submission" date="2018-05" db="EMBL/GenBank/DDBJ databases">
        <title>Draft genome of Mucuna pruriens seed.</title>
        <authorList>
            <person name="Nnadi N.E."/>
            <person name="Vos R."/>
            <person name="Hasami M.H."/>
            <person name="Devisetty U.K."/>
            <person name="Aguiy J.C."/>
        </authorList>
    </citation>
    <scope>NUCLEOTIDE SEQUENCE [LARGE SCALE GENOMIC DNA]</scope>
    <source>
        <strain evidence="3">JCA_2017</strain>
    </source>
</reference>
<keyword evidence="4" id="KW-1185">Reference proteome</keyword>
<comment type="caution">
    <text evidence="3">The sequence shown here is derived from an EMBL/GenBank/DDBJ whole genome shotgun (WGS) entry which is preliminary data.</text>
</comment>
<accession>A0A371ESV9</accession>
<gene>
    <name evidence="3" type="ORF">CR513_51927</name>
</gene>
<protein>
    <recommendedName>
        <fullName evidence="2">DUF4371 domain-containing protein</fullName>
    </recommendedName>
</protein>
<keyword evidence="1" id="KW-1133">Transmembrane helix</keyword>
<organism evidence="3 4">
    <name type="scientific">Mucuna pruriens</name>
    <name type="common">Velvet bean</name>
    <name type="synonym">Dolichos pruriens</name>
    <dbReference type="NCBI Taxonomy" id="157652"/>
    <lineage>
        <taxon>Eukaryota</taxon>
        <taxon>Viridiplantae</taxon>
        <taxon>Streptophyta</taxon>
        <taxon>Embryophyta</taxon>
        <taxon>Tracheophyta</taxon>
        <taxon>Spermatophyta</taxon>
        <taxon>Magnoliopsida</taxon>
        <taxon>eudicotyledons</taxon>
        <taxon>Gunneridae</taxon>
        <taxon>Pentapetalae</taxon>
        <taxon>rosids</taxon>
        <taxon>fabids</taxon>
        <taxon>Fabales</taxon>
        <taxon>Fabaceae</taxon>
        <taxon>Papilionoideae</taxon>
        <taxon>50 kb inversion clade</taxon>
        <taxon>NPAAA clade</taxon>
        <taxon>indigoferoid/millettioid clade</taxon>
        <taxon>Phaseoleae</taxon>
        <taxon>Mucuna</taxon>
    </lineage>
</organism>
<name>A0A371ESV9_MUCPR</name>
<dbReference type="EMBL" id="QJKJ01012301">
    <property type="protein sequence ID" value="RDX69019.1"/>
    <property type="molecule type" value="Genomic_DNA"/>
</dbReference>
<dbReference type="Proteomes" id="UP000257109">
    <property type="component" value="Unassembled WGS sequence"/>
</dbReference>
<feature type="domain" description="DUF4371" evidence="2">
    <location>
        <begin position="77"/>
        <end position="152"/>
    </location>
</feature>
<dbReference type="STRING" id="157652.A0A371ESV9"/>
<feature type="non-terminal residue" evidence="3">
    <location>
        <position position="170"/>
    </location>
</feature>
<evidence type="ECO:0000313" key="3">
    <source>
        <dbReference type="EMBL" id="RDX69019.1"/>
    </source>
</evidence>
<evidence type="ECO:0000259" key="2">
    <source>
        <dbReference type="Pfam" id="PF14291"/>
    </source>
</evidence>
<dbReference type="AlphaFoldDB" id="A0A371ESV9"/>
<dbReference type="InterPro" id="IPR025398">
    <property type="entry name" value="DUF4371"/>
</dbReference>
<dbReference type="OrthoDB" id="1730821at2759"/>
<evidence type="ECO:0000313" key="4">
    <source>
        <dbReference type="Proteomes" id="UP000257109"/>
    </source>
</evidence>
<dbReference type="Pfam" id="PF14291">
    <property type="entry name" value="DUF4371"/>
    <property type="match status" value="1"/>
</dbReference>
<keyword evidence="1" id="KW-0472">Membrane</keyword>